<dbReference type="RefSeq" id="WP_142689878.1">
    <property type="nucleotide sequence ID" value="NZ_CAXSLY010000001.1"/>
</dbReference>
<dbReference type="AlphaFoldDB" id="A0A9X3XMG8"/>
<dbReference type="Proteomes" id="UP001141183">
    <property type="component" value="Unassembled WGS sequence"/>
</dbReference>
<comment type="caution">
    <text evidence="5">The sequence shown here is derived from an EMBL/GenBank/DDBJ whole genome shotgun (WGS) entry which is preliminary data.</text>
</comment>
<dbReference type="SUPFAM" id="SSF47240">
    <property type="entry name" value="Ferritin-like"/>
    <property type="match status" value="1"/>
</dbReference>
<evidence type="ECO:0000256" key="3">
    <source>
        <dbReference type="SAM" id="Coils"/>
    </source>
</evidence>
<dbReference type="Pfam" id="PF02915">
    <property type="entry name" value="Rubrerythrin"/>
    <property type="match status" value="1"/>
</dbReference>
<accession>A0A9X3XMG8</accession>
<dbReference type="GO" id="GO:0005506">
    <property type="term" value="F:iron ion binding"/>
    <property type="evidence" value="ECO:0007669"/>
    <property type="project" value="TreeGrafter"/>
</dbReference>
<dbReference type="InterPro" id="IPR012347">
    <property type="entry name" value="Ferritin-like"/>
</dbReference>
<gene>
    <name evidence="5" type="ORF">NE398_12615</name>
</gene>
<reference evidence="5" key="1">
    <citation type="submission" date="2022-05" db="EMBL/GenBank/DDBJ databases">
        <title>Draft genome sequence of Clostridium tertium strain CP3 isolated from Peru.</title>
        <authorList>
            <person name="Hurtado R."/>
            <person name="Lima L."/>
            <person name="Sousa T."/>
            <person name="Jaiswal A.K."/>
            <person name="Tiwari S."/>
            <person name="Maturrano L."/>
            <person name="Brenig B."/>
            <person name="Azevedo V."/>
        </authorList>
    </citation>
    <scope>NUCLEOTIDE SEQUENCE</scope>
    <source>
        <strain evidence="5">CP3</strain>
    </source>
</reference>
<keyword evidence="6" id="KW-1185">Reference proteome</keyword>
<organism evidence="5 6">
    <name type="scientific">Clostridium tertium</name>
    <dbReference type="NCBI Taxonomy" id="1559"/>
    <lineage>
        <taxon>Bacteria</taxon>
        <taxon>Bacillati</taxon>
        <taxon>Bacillota</taxon>
        <taxon>Clostridia</taxon>
        <taxon>Eubacteriales</taxon>
        <taxon>Clostridiaceae</taxon>
        <taxon>Clostridium</taxon>
    </lineage>
</organism>
<keyword evidence="1" id="KW-0409">Iron storage</keyword>
<dbReference type="CDD" id="cd07908">
    <property type="entry name" value="Mn_catalase_like"/>
    <property type="match status" value="1"/>
</dbReference>
<sequence>MKSDFRDLHENCSLGLPYPKIEIAEKNPTYANLIKKSYAGTISELTAVSQYTYQGLVAKNAIGNILKKIAEVEMHHLEILGELIVALGENPDFSINKKDKKLNWTSKFICTCNSIKEMLLEDIKNEEEAIRQYRKTANLIDDENIIAILNRIILDEELHIKILTNLYEREMSK</sequence>
<dbReference type="GO" id="GO:0006879">
    <property type="term" value="P:intracellular iron ion homeostasis"/>
    <property type="evidence" value="ECO:0007669"/>
    <property type="project" value="UniProtKB-KW"/>
</dbReference>
<feature type="coiled-coil region" evidence="3">
    <location>
        <begin position="116"/>
        <end position="143"/>
    </location>
</feature>
<dbReference type="GO" id="GO:0020037">
    <property type="term" value="F:heme binding"/>
    <property type="evidence" value="ECO:0007669"/>
    <property type="project" value="TreeGrafter"/>
</dbReference>
<dbReference type="PANTHER" id="PTHR30295:SF0">
    <property type="entry name" value="BACTERIOFERRITIN"/>
    <property type="match status" value="1"/>
</dbReference>
<dbReference type="Gene3D" id="1.20.1260.10">
    <property type="match status" value="2"/>
</dbReference>
<dbReference type="GO" id="GO:0004322">
    <property type="term" value="F:ferroxidase activity"/>
    <property type="evidence" value="ECO:0007669"/>
    <property type="project" value="TreeGrafter"/>
</dbReference>
<evidence type="ECO:0000256" key="2">
    <source>
        <dbReference type="ARBA" id="ARBA00023004"/>
    </source>
</evidence>
<evidence type="ECO:0000313" key="5">
    <source>
        <dbReference type="EMBL" id="MDC4241001.1"/>
    </source>
</evidence>
<dbReference type="GO" id="GO:0005829">
    <property type="term" value="C:cytosol"/>
    <property type="evidence" value="ECO:0007669"/>
    <property type="project" value="TreeGrafter"/>
</dbReference>
<proteinExistence type="predicted"/>
<evidence type="ECO:0000313" key="6">
    <source>
        <dbReference type="Proteomes" id="UP001141183"/>
    </source>
</evidence>
<keyword evidence="3" id="KW-0175">Coiled coil</keyword>
<keyword evidence="2" id="KW-0408">Iron</keyword>
<feature type="domain" description="Rubrerythrin diiron-binding" evidence="4">
    <location>
        <begin position="42"/>
        <end position="167"/>
    </location>
</feature>
<dbReference type="InterPro" id="IPR009078">
    <property type="entry name" value="Ferritin-like_SF"/>
</dbReference>
<protein>
    <submittedName>
        <fullName evidence="5">Manganese catalase family protein</fullName>
    </submittedName>
</protein>
<evidence type="ECO:0000256" key="1">
    <source>
        <dbReference type="ARBA" id="ARBA00022434"/>
    </source>
</evidence>
<evidence type="ECO:0000259" key="4">
    <source>
        <dbReference type="Pfam" id="PF02915"/>
    </source>
</evidence>
<name>A0A9X3XMG8_9CLOT</name>
<dbReference type="InterPro" id="IPR003251">
    <property type="entry name" value="Rr_diiron-bd_dom"/>
</dbReference>
<dbReference type="PANTHER" id="PTHR30295">
    <property type="entry name" value="BACTERIOFERRITIN"/>
    <property type="match status" value="1"/>
</dbReference>
<dbReference type="EMBL" id="JAMRYU010000012">
    <property type="protein sequence ID" value="MDC4241001.1"/>
    <property type="molecule type" value="Genomic_DNA"/>
</dbReference>